<evidence type="ECO:0000313" key="5">
    <source>
        <dbReference type="EMBL" id="SMP76426.1"/>
    </source>
</evidence>
<dbReference type="PANTHER" id="PTHR24096">
    <property type="entry name" value="LONG-CHAIN-FATTY-ACID--COA LIGASE"/>
    <property type="match status" value="1"/>
</dbReference>
<dbReference type="GO" id="GO:0016874">
    <property type="term" value="F:ligase activity"/>
    <property type="evidence" value="ECO:0007669"/>
    <property type="project" value="UniProtKB-KW"/>
</dbReference>
<dbReference type="Gene3D" id="3.40.50.12780">
    <property type="entry name" value="N-terminal domain of ligase-like"/>
    <property type="match status" value="1"/>
</dbReference>
<proteinExistence type="inferred from homology"/>
<dbReference type="Gene3D" id="3.30.300.30">
    <property type="match status" value="1"/>
</dbReference>
<evidence type="ECO:0000256" key="2">
    <source>
        <dbReference type="ARBA" id="ARBA00022598"/>
    </source>
</evidence>
<evidence type="ECO:0000259" key="4">
    <source>
        <dbReference type="Pfam" id="PF13193"/>
    </source>
</evidence>
<dbReference type="EMBL" id="FXUL01000024">
    <property type="protein sequence ID" value="SMP76426.1"/>
    <property type="molecule type" value="Genomic_DNA"/>
</dbReference>
<sequence>MILHSTEALKRYTESGHWGRRTLRKMAAKAPERPAVVNPADRPDLTGTAAQSLSYRELSAAVDAIATGLLDMGLRKDESVIVQLLNVWELVAMFLVVSHAGGVLAPMPIQWRANKFQNVKKFADARFFFGMRDFKGANRLAIAEKSGFVALPIERIAEIARGAVDAARLDASVVDGNDIFTLCWSSGTEALSKGGPMSHNNWLFQMNLISQTAGLREGDRVLATAPVVDTTGVATWLASLAIGGTTLLHHSLNMPLLVKQLMQDQVHFLLLVPAVLNIILKLPNVDQLDFSGVRCIASGSAQCSRWSMGEFKRRWNIEILHTWGQTEGTAVFAGARDVPDFAKRADHFPWWGRPSVAWPSGIRGVEMTLFDEADAECTQPGQGAELVYCGPTVFAGYYRQPDLAKSTFTPDGFCRTGDFFILRDAHHIGVFDRKKDIVIRGFNLSVAKVENLVLTHPGVQEAAAVAVPDEIMREKTCIYVVPKDKAQLPTLEAVIGHLKQIGVAAYKLPEHIEYFDTIQRNPVGKILKAQLRQRVRSAAA</sequence>
<dbReference type="RefSeq" id="WP_283444762.1">
    <property type="nucleotide sequence ID" value="NZ_FXUL01000024.1"/>
</dbReference>
<dbReference type="SUPFAM" id="SSF56801">
    <property type="entry name" value="Acetyl-CoA synthetase-like"/>
    <property type="match status" value="1"/>
</dbReference>
<dbReference type="PANTHER" id="PTHR24096:SF149">
    <property type="entry name" value="AMP-BINDING DOMAIN-CONTAINING PROTEIN-RELATED"/>
    <property type="match status" value="1"/>
</dbReference>
<feature type="domain" description="AMP-binding enzyme C-terminal" evidence="4">
    <location>
        <begin position="448"/>
        <end position="525"/>
    </location>
</feature>
<evidence type="ECO:0000313" key="6">
    <source>
        <dbReference type="Proteomes" id="UP001158049"/>
    </source>
</evidence>
<dbReference type="InterPro" id="IPR045851">
    <property type="entry name" value="AMP-bd_C_sf"/>
</dbReference>
<keyword evidence="6" id="KW-1185">Reference proteome</keyword>
<dbReference type="Pfam" id="PF00501">
    <property type="entry name" value="AMP-binding"/>
    <property type="match status" value="1"/>
</dbReference>
<comment type="caution">
    <text evidence="5">The sequence shown here is derived from an EMBL/GenBank/DDBJ whole genome shotgun (WGS) entry which is preliminary data.</text>
</comment>
<name>A0ABY1QRA3_9BURK</name>
<reference evidence="5 6" key="1">
    <citation type="submission" date="2017-05" db="EMBL/GenBank/DDBJ databases">
        <authorList>
            <person name="Varghese N."/>
            <person name="Submissions S."/>
        </authorList>
    </citation>
    <scope>NUCLEOTIDE SEQUENCE [LARGE SCALE GENOMIC DNA]</scope>
    <source>
        <strain evidence="5 6">DSM 26001</strain>
    </source>
</reference>
<dbReference type="InterPro" id="IPR042099">
    <property type="entry name" value="ANL_N_sf"/>
</dbReference>
<evidence type="ECO:0000259" key="3">
    <source>
        <dbReference type="Pfam" id="PF00501"/>
    </source>
</evidence>
<dbReference type="Proteomes" id="UP001158049">
    <property type="component" value="Unassembled WGS sequence"/>
</dbReference>
<protein>
    <submittedName>
        <fullName evidence="5">Acyl-CoA synthetase (AMP-forming)/AMP-acid ligase II</fullName>
    </submittedName>
</protein>
<dbReference type="InterPro" id="IPR000873">
    <property type="entry name" value="AMP-dep_synth/lig_dom"/>
</dbReference>
<gene>
    <name evidence="5" type="ORF">SAMN06295970_12456</name>
</gene>
<organism evidence="5 6">
    <name type="scientific">Noviherbaspirillum suwonense</name>
    <dbReference type="NCBI Taxonomy" id="1224511"/>
    <lineage>
        <taxon>Bacteria</taxon>
        <taxon>Pseudomonadati</taxon>
        <taxon>Pseudomonadota</taxon>
        <taxon>Betaproteobacteria</taxon>
        <taxon>Burkholderiales</taxon>
        <taxon>Oxalobacteraceae</taxon>
        <taxon>Noviherbaspirillum</taxon>
    </lineage>
</organism>
<dbReference type="InterPro" id="IPR025110">
    <property type="entry name" value="AMP-bd_C"/>
</dbReference>
<dbReference type="Pfam" id="PF13193">
    <property type="entry name" value="AMP-binding_C"/>
    <property type="match status" value="1"/>
</dbReference>
<keyword evidence="2 5" id="KW-0436">Ligase</keyword>
<comment type="similarity">
    <text evidence="1">Belongs to the ATP-dependent AMP-binding enzyme family.</text>
</comment>
<feature type="domain" description="AMP-dependent synthetase/ligase" evidence="3">
    <location>
        <begin position="24"/>
        <end position="398"/>
    </location>
</feature>
<evidence type="ECO:0000256" key="1">
    <source>
        <dbReference type="ARBA" id="ARBA00006432"/>
    </source>
</evidence>
<accession>A0ABY1QRA3</accession>